<proteinExistence type="predicted"/>
<keyword evidence="1" id="KW-0812">Transmembrane</keyword>
<feature type="transmembrane region" description="Helical" evidence="1">
    <location>
        <begin position="28"/>
        <end position="51"/>
    </location>
</feature>
<dbReference type="Proteomes" id="UP000322634">
    <property type="component" value="Unassembled WGS sequence"/>
</dbReference>
<dbReference type="RefSeq" id="WP_148354213.1">
    <property type="nucleotide sequence ID" value="NZ_JBHSBF010000007.1"/>
</dbReference>
<dbReference type="OrthoDB" id="4217521at2"/>
<evidence type="ECO:0000313" key="2">
    <source>
        <dbReference type="EMBL" id="TYC09318.1"/>
    </source>
</evidence>
<protein>
    <submittedName>
        <fullName evidence="2">Uncharacterized protein</fullName>
    </submittedName>
</protein>
<dbReference type="AlphaFoldDB" id="A0A5D0TT09"/>
<accession>A0A5D0TT09</accession>
<reference evidence="2 3" key="1">
    <citation type="submission" date="2019-08" db="EMBL/GenBank/DDBJ databases">
        <title>Actinomadura sp. nov. CYP1-5 isolated from mountain soil.</title>
        <authorList>
            <person name="Songsumanus A."/>
            <person name="Kuncharoen N."/>
            <person name="Kudo T."/>
            <person name="Yuki M."/>
            <person name="Igarashi Y."/>
            <person name="Tanasupawat S."/>
        </authorList>
    </citation>
    <scope>NUCLEOTIDE SEQUENCE [LARGE SCALE GENOMIC DNA]</scope>
    <source>
        <strain evidence="2 3">GKU157</strain>
    </source>
</reference>
<evidence type="ECO:0000313" key="3">
    <source>
        <dbReference type="Proteomes" id="UP000322634"/>
    </source>
</evidence>
<sequence>MPTSVASGRAAVAKTARAARDRWTRLPVGWRASALVALAAVVVGAVCFAFLRPSPEPRARQYIAFKACLLTDSRGIAGAEAAPVWQGMRRASLKTRAKIQYLAVSAWPTRGPTWRASSSGDVTAANVSGSDVPNTVERIVADAVG</sequence>
<keyword evidence="1" id="KW-1133">Transmembrane helix</keyword>
<dbReference type="EMBL" id="VSFF01000014">
    <property type="protein sequence ID" value="TYC09318.1"/>
    <property type="molecule type" value="Genomic_DNA"/>
</dbReference>
<gene>
    <name evidence="2" type="ORF">FXF65_34195</name>
</gene>
<comment type="caution">
    <text evidence="2">The sequence shown here is derived from an EMBL/GenBank/DDBJ whole genome shotgun (WGS) entry which is preliminary data.</text>
</comment>
<organism evidence="2 3">
    <name type="scientific">Actinomadura syzygii</name>
    <dbReference type="NCBI Taxonomy" id="1427538"/>
    <lineage>
        <taxon>Bacteria</taxon>
        <taxon>Bacillati</taxon>
        <taxon>Actinomycetota</taxon>
        <taxon>Actinomycetes</taxon>
        <taxon>Streptosporangiales</taxon>
        <taxon>Thermomonosporaceae</taxon>
        <taxon>Actinomadura</taxon>
    </lineage>
</organism>
<name>A0A5D0TT09_9ACTN</name>
<evidence type="ECO:0000256" key="1">
    <source>
        <dbReference type="SAM" id="Phobius"/>
    </source>
</evidence>
<keyword evidence="3" id="KW-1185">Reference proteome</keyword>
<keyword evidence="1" id="KW-0472">Membrane</keyword>